<evidence type="ECO:0000313" key="4">
    <source>
        <dbReference type="EMBL" id="CAE4668063.1"/>
    </source>
</evidence>
<accession>A0A6T1NL10</accession>
<dbReference type="AlphaFoldDB" id="A0A6T1NL10"/>
<keyword evidence="1" id="KW-0732">Signal</keyword>
<evidence type="ECO:0000256" key="1">
    <source>
        <dbReference type="SAM" id="SignalP"/>
    </source>
</evidence>
<evidence type="ECO:0000313" key="2">
    <source>
        <dbReference type="EMBL" id="CAE4668033.1"/>
    </source>
</evidence>
<dbReference type="EMBL" id="HBNR01089422">
    <property type="protein sequence ID" value="CAE4668033.1"/>
    <property type="molecule type" value="Transcribed_RNA"/>
</dbReference>
<organism evidence="4">
    <name type="scientific">Alexandrium monilatum</name>
    <dbReference type="NCBI Taxonomy" id="311494"/>
    <lineage>
        <taxon>Eukaryota</taxon>
        <taxon>Sar</taxon>
        <taxon>Alveolata</taxon>
        <taxon>Dinophyceae</taxon>
        <taxon>Gonyaulacales</taxon>
        <taxon>Pyrocystaceae</taxon>
        <taxon>Alexandrium</taxon>
    </lineage>
</organism>
<protein>
    <submittedName>
        <fullName evidence="4">Uncharacterized protein</fullName>
    </submittedName>
</protein>
<feature type="signal peptide" evidence="1">
    <location>
        <begin position="1"/>
        <end position="25"/>
    </location>
</feature>
<name>A0A6T1NL10_9DINO</name>
<dbReference type="EMBL" id="HBNR01089427">
    <property type="protein sequence ID" value="CAE4668041.1"/>
    <property type="molecule type" value="Transcribed_RNA"/>
</dbReference>
<evidence type="ECO:0000313" key="3">
    <source>
        <dbReference type="EMBL" id="CAE4668041.1"/>
    </source>
</evidence>
<proteinExistence type="predicted"/>
<gene>
    <name evidence="2" type="ORF">AMON00008_LOCUS64153</name>
    <name evidence="3" type="ORF">AMON00008_LOCUS64158</name>
    <name evidence="4" type="ORF">AMON00008_LOCUS64171</name>
</gene>
<sequence length="231" mass="26339">MVPLRRSPVLAPLALLCAGVAWNSAFTGLPGARSPARTPRNGYRIDWMIEQRDGTNTLQTQDGYWVGEKGFEKSQAAQGLRYRMRPTNDEYAKGIEVDNLLYQFGPVKVKLGEAFGGSGNNDALRDLKRKIAREGLNDPKKIEENEYWLQRYGHKRWKAKYVDQSKGNSKVWLRGLAAWSGYDPLTEERGVSWFEADYGKPWLAKYIGTKEKGWVTEEQVKKEYDSGKLLN</sequence>
<feature type="chain" id="PRO_5036191568" evidence="1">
    <location>
        <begin position="26"/>
        <end position="231"/>
    </location>
</feature>
<dbReference type="EMBL" id="HBNR01089440">
    <property type="protein sequence ID" value="CAE4668063.1"/>
    <property type="molecule type" value="Transcribed_RNA"/>
</dbReference>
<reference evidence="4" key="1">
    <citation type="submission" date="2021-01" db="EMBL/GenBank/DDBJ databases">
        <authorList>
            <person name="Corre E."/>
            <person name="Pelletier E."/>
            <person name="Niang G."/>
            <person name="Scheremetjew M."/>
            <person name="Finn R."/>
            <person name="Kale V."/>
            <person name="Holt S."/>
            <person name="Cochrane G."/>
            <person name="Meng A."/>
            <person name="Brown T."/>
            <person name="Cohen L."/>
        </authorList>
    </citation>
    <scope>NUCLEOTIDE SEQUENCE</scope>
    <source>
        <strain evidence="4">CCMP3105</strain>
    </source>
</reference>